<evidence type="ECO:0000313" key="1">
    <source>
        <dbReference type="EMBL" id="BBX88011.1"/>
    </source>
</evidence>
<sequence length="92" mass="10184">MASTDIVGYTFQAANHCPSCIREWALRTGGFDSKATTPLETLLDEMASKAGIDRHTERSFDSGDFPKMIFGVHVENTDERCDTCGEPLIDVR</sequence>
<proteinExistence type="predicted"/>
<keyword evidence="2" id="KW-1185">Reference proteome</keyword>
<name>A0ABM7IMH0_9MYCO</name>
<dbReference type="Proteomes" id="UP000465609">
    <property type="component" value="Chromosome"/>
</dbReference>
<reference evidence="1 2" key="1">
    <citation type="journal article" date="2019" name="Emerg. Microbes Infect.">
        <title>Comprehensive subspecies identification of 175 nontuberculous mycobacteria species based on 7547 genomic profiles.</title>
        <authorList>
            <person name="Matsumoto Y."/>
            <person name="Kinjo T."/>
            <person name="Motooka D."/>
            <person name="Nabeya D."/>
            <person name="Jung N."/>
            <person name="Uechi K."/>
            <person name="Horii T."/>
            <person name="Iida T."/>
            <person name="Fujita J."/>
            <person name="Nakamura S."/>
        </authorList>
    </citation>
    <scope>NUCLEOTIDE SEQUENCE [LARGE SCALE GENOMIC DNA]</scope>
    <source>
        <strain evidence="1 2">JCM 15296</strain>
    </source>
</reference>
<accession>A0ABM7IMH0</accession>
<evidence type="ECO:0000313" key="2">
    <source>
        <dbReference type="Proteomes" id="UP000465609"/>
    </source>
</evidence>
<dbReference type="EMBL" id="AP022577">
    <property type="protein sequence ID" value="BBX88011.1"/>
    <property type="molecule type" value="Genomic_DNA"/>
</dbReference>
<dbReference type="RefSeq" id="WP_138233544.1">
    <property type="nucleotide sequence ID" value="NZ_AP022577.1"/>
</dbReference>
<gene>
    <name evidence="1" type="ORF">MAUB_58840</name>
</gene>
<organism evidence="1 2">
    <name type="scientific">Mycolicibacterium aubagnense</name>
    <dbReference type="NCBI Taxonomy" id="319707"/>
    <lineage>
        <taxon>Bacteria</taxon>
        <taxon>Bacillati</taxon>
        <taxon>Actinomycetota</taxon>
        <taxon>Actinomycetes</taxon>
        <taxon>Mycobacteriales</taxon>
        <taxon>Mycobacteriaceae</taxon>
        <taxon>Mycolicibacterium</taxon>
    </lineage>
</organism>
<protein>
    <submittedName>
        <fullName evidence="1">Uncharacterized protein</fullName>
    </submittedName>
</protein>